<reference evidence="1 2" key="1">
    <citation type="submission" date="2017-12" db="EMBL/GenBank/DDBJ databases">
        <title>Phylogenetic diversity of female urinary microbiome.</title>
        <authorList>
            <person name="Thomas-White K."/>
            <person name="Wolfe A.J."/>
        </authorList>
    </citation>
    <scope>NUCLEOTIDE SEQUENCE [LARGE SCALE GENOMIC DNA]</scope>
    <source>
        <strain evidence="1 2">UMB0426</strain>
    </source>
</reference>
<comment type="caution">
    <text evidence="1">The sequence shown here is derived from an EMBL/GenBank/DDBJ whole genome shotgun (WGS) entry which is preliminary data.</text>
</comment>
<evidence type="ECO:0000313" key="2">
    <source>
        <dbReference type="Proteomes" id="UP000242755"/>
    </source>
</evidence>
<name>A0A2I1IIA0_9MICO</name>
<proteinExistence type="predicted"/>
<dbReference type="RefSeq" id="WP_019174671.1">
    <property type="nucleotide sequence ID" value="NZ_JAKRCZ010000018.1"/>
</dbReference>
<dbReference type="AlphaFoldDB" id="A0A2I1IIA0"/>
<sequence>MFILVVVLAIYRSFQALSTKNFTTAEDPFVESKMFAPAGFIPTKAEREVMADWKAWNEKHGVGKDPAAANGK</sequence>
<dbReference type="STRING" id="1176165.GCA_001584405_00312"/>
<accession>A0A2I1IIA0</accession>
<dbReference type="Proteomes" id="UP000242755">
    <property type="component" value="Unassembled WGS sequence"/>
</dbReference>
<evidence type="ECO:0000313" key="1">
    <source>
        <dbReference type="EMBL" id="PKY70857.1"/>
    </source>
</evidence>
<protein>
    <submittedName>
        <fullName evidence="1">Uncharacterized protein</fullName>
    </submittedName>
</protein>
<organism evidence="1 2">
    <name type="scientific">Brevibacterium ravenspurgense</name>
    <dbReference type="NCBI Taxonomy" id="479117"/>
    <lineage>
        <taxon>Bacteria</taxon>
        <taxon>Bacillati</taxon>
        <taxon>Actinomycetota</taxon>
        <taxon>Actinomycetes</taxon>
        <taxon>Micrococcales</taxon>
        <taxon>Brevibacteriaceae</taxon>
        <taxon>Brevibacterium</taxon>
    </lineage>
</organism>
<dbReference type="EMBL" id="PKGO01000002">
    <property type="protein sequence ID" value="PKY70857.1"/>
    <property type="molecule type" value="Genomic_DNA"/>
</dbReference>
<gene>
    <name evidence="1" type="ORF">CYJ40_02015</name>
</gene>